<protein>
    <submittedName>
        <fullName evidence="3">DUF930 domain-containing protein</fullName>
    </submittedName>
</protein>
<comment type="caution">
    <text evidence="3">The sequence shown here is derived from an EMBL/GenBank/DDBJ whole genome shotgun (WGS) entry which is preliminary data.</text>
</comment>
<dbReference type="InterPro" id="IPR009273">
    <property type="entry name" value="DUF930"/>
</dbReference>
<keyword evidence="4" id="KW-1185">Reference proteome</keyword>
<accession>A0ABT3Z834</accession>
<feature type="compositionally biased region" description="Acidic residues" evidence="1">
    <location>
        <begin position="196"/>
        <end position="208"/>
    </location>
</feature>
<dbReference type="EMBL" id="JAOVZR010000001">
    <property type="protein sequence ID" value="MCY0147939.1"/>
    <property type="molecule type" value="Genomic_DNA"/>
</dbReference>
<gene>
    <name evidence="3" type="ORF">OEG84_09510</name>
</gene>
<feature type="compositionally biased region" description="Acidic residues" evidence="1">
    <location>
        <begin position="150"/>
        <end position="161"/>
    </location>
</feature>
<name>A0ABT3Z834_9HYPH</name>
<keyword evidence="2" id="KW-1133">Transmembrane helix</keyword>
<dbReference type="Proteomes" id="UP001073227">
    <property type="component" value="Unassembled WGS sequence"/>
</dbReference>
<feature type="region of interest" description="Disordered" evidence="1">
    <location>
        <begin position="134"/>
        <end position="286"/>
    </location>
</feature>
<keyword evidence="2" id="KW-0472">Membrane</keyword>
<reference evidence="3" key="1">
    <citation type="submission" date="2022-10" db="EMBL/GenBank/DDBJ databases">
        <title>Hoeflea sp. G2-23, isolated from marine algae.</title>
        <authorList>
            <person name="Kristyanto S."/>
            <person name="Kim J.M."/>
            <person name="Jeon C.O."/>
        </authorList>
    </citation>
    <scope>NUCLEOTIDE SEQUENCE</scope>
    <source>
        <strain evidence="3">G2-23</strain>
    </source>
</reference>
<feature type="compositionally biased region" description="Pro residues" evidence="1">
    <location>
        <begin position="55"/>
        <end position="65"/>
    </location>
</feature>
<evidence type="ECO:0000313" key="4">
    <source>
        <dbReference type="Proteomes" id="UP001073227"/>
    </source>
</evidence>
<feature type="compositionally biased region" description="Low complexity" evidence="1">
    <location>
        <begin position="179"/>
        <end position="193"/>
    </location>
</feature>
<dbReference type="Pfam" id="PF06059">
    <property type="entry name" value="DUF930"/>
    <property type="match status" value="1"/>
</dbReference>
<evidence type="ECO:0000313" key="3">
    <source>
        <dbReference type="EMBL" id="MCY0147939.1"/>
    </source>
</evidence>
<organism evidence="3 4">
    <name type="scientific">Hoeflea algicola</name>
    <dbReference type="NCBI Taxonomy" id="2983763"/>
    <lineage>
        <taxon>Bacteria</taxon>
        <taxon>Pseudomonadati</taxon>
        <taxon>Pseudomonadota</taxon>
        <taxon>Alphaproteobacteria</taxon>
        <taxon>Hyphomicrobiales</taxon>
        <taxon>Rhizobiaceae</taxon>
        <taxon>Hoeflea</taxon>
    </lineage>
</organism>
<keyword evidence="2" id="KW-0812">Transmembrane</keyword>
<feature type="region of interest" description="Disordered" evidence="1">
    <location>
        <begin position="53"/>
        <end position="120"/>
    </location>
</feature>
<evidence type="ECO:0000256" key="1">
    <source>
        <dbReference type="SAM" id="MobiDB-lite"/>
    </source>
</evidence>
<dbReference type="RefSeq" id="WP_267653533.1">
    <property type="nucleotide sequence ID" value="NZ_JAOVZR010000001.1"/>
</dbReference>
<feature type="transmembrane region" description="Helical" evidence="2">
    <location>
        <begin position="12"/>
        <end position="32"/>
    </location>
</feature>
<evidence type="ECO:0000256" key="2">
    <source>
        <dbReference type="SAM" id="Phobius"/>
    </source>
</evidence>
<sequence length="401" mass="42272">MRILHRIWSDGLSRALLVSLALHGVVFAALLMRLPVPVAEPEPDEQVVEVTLVAPPEPEPNPKPEPAQEAEPEPETPEPATEEPPAPEAPEQAESPPKPELEQAAAPPPSGEPAAGEAVPIPVFRPVFQFGERDAGPRVALDGNSSTEPAEAEPSDIESETEPATQPPVPESTEPDPAPTDAAAVTPDVSEQTPPEPEEAQPEPEPQEPEIAGLSLPEITLPASGLPQDTLSEPEPGTLPPATAPVDPAEPDASEADASQPPADNTAGSPADTDTDTTAPGELTEVERLFSPVLTEDRAAMVAMGSLPREIRASQLCTSELREQLRNATPAYQPELLPAYRLDSGNVLAVPDAAFRAGGAWYALSFRCTVDDDAFKVASFALSIGTAIPRAEWKARGFPDF</sequence>
<proteinExistence type="predicted"/>